<dbReference type="RefSeq" id="WP_280830750.1">
    <property type="nucleotide sequence ID" value="NZ_JARXVE010000001.1"/>
</dbReference>
<reference evidence="1 2" key="1">
    <citation type="submission" date="2023-04" db="EMBL/GenBank/DDBJ databases">
        <title>Forest soil microbial communities from Buena Vista Peninsula, Colon Province, Panama.</title>
        <authorList>
            <person name="Bouskill N."/>
        </authorList>
    </citation>
    <scope>NUCLEOTIDE SEQUENCE [LARGE SCALE GENOMIC DNA]</scope>
    <source>
        <strain evidence="1 2">AC80</strain>
    </source>
</reference>
<dbReference type="Proteomes" id="UP001160130">
    <property type="component" value="Unassembled WGS sequence"/>
</dbReference>
<gene>
    <name evidence="1" type="ORF">M2272_000726</name>
</gene>
<protein>
    <recommendedName>
        <fullName evidence="3">HEAT repeat domain-containing protein</fullName>
    </recommendedName>
</protein>
<evidence type="ECO:0000313" key="1">
    <source>
        <dbReference type="EMBL" id="MDH6194105.1"/>
    </source>
</evidence>
<evidence type="ECO:0000313" key="2">
    <source>
        <dbReference type="Proteomes" id="UP001160130"/>
    </source>
</evidence>
<dbReference type="CDD" id="cd20694">
    <property type="entry name" value="CdiI_Ct-like"/>
    <property type="match status" value="1"/>
</dbReference>
<dbReference type="InterPro" id="IPR049796">
    <property type="entry name" value="CdiI_Ct-like"/>
</dbReference>
<evidence type="ECO:0008006" key="3">
    <source>
        <dbReference type="Google" id="ProtNLM"/>
    </source>
</evidence>
<dbReference type="InterPro" id="IPR011989">
    <property type="entry name" value="ARM-like"/>
</dbReference>
<proteinExistence type="predicted"/>
<name>A0ABT6KW76_9MYCO</name>
<dbReference type="EMBL" id="JARXVE010000001">
    <property type="protein sequence ID" value="MDH6194105.1"/>
    <property type="molecule type" value="Genomic_DNA"/>
</dbReference>
<comment type="caution">
    <text evidence="1">The sequence shown here is derived from an EMBL/GenBank/DDBJ whole genome shotgun (WGS) entry which is preliminary data.</text>
</comment>
<sequence>MTDRQQQELEGWRATIMSDLEGADITAATRALLALTYDDPDRRGVELVLLRQLSSLGVDQQVRALAVTCMGHIGRLHRAVSPDVVRRLEELLDDPDLGGQAEDALGDISAFVAK</sequence>
<dbReference type="Gene3D" id="1.25.10.10">
    <property type="entry name" value="Leucine-rich Repeat Variant"/>
    <property type="match status" value="1"/>
</dbReference>
<accession>A0ABT6KW76</accession>
<keyword evidence="2" id="KW-1185">Reference proteome</keyword>
<organism evidence="1 2">
    <name type="scientific">Mycolicibacterium frederiksbergense</name>
    <dbReference type="NCBI Taxonomy" id="117567"/>
    <lineage>
        <taxon>Bacteria</taxon>
        <taxon>Bacillati</taxon>
        <taxon>Actinomycetota</taxon>
        <taxon>Actinomycetes</taxon>
        <taxon>Mycobacteriales</taxon>
        <taxon>Mycobacteriaceae</taxon>
        <taxon>Mycolicibacterium</taxon>
    </lineage>
</organism>